<reference evidence="1" key="2">
    <citation type="journal article" date="2021" name="PeerJ">
        <title>Extensive microbial diversity within the chicken gut microbiome revealed by metagenomics and culture.</title>
        <authorList>
            <person name="Gilroy R."/>
            <person name="Ravi A."/>
            <person name="Getino M."/>
            <person name="Pursley I."/>
            <person name="Horton D.L."/>
            <person name="Alikhan N.F."/>
            <person name="Baker D."/>
            <person name="Gharbi K."/>
            <person name="Hall N."/>
            <person name="Watson M."/>
            <person name="Adriaenssens E.M."/>
            <person name="Foster-Nyarko E."/>
            <person name="Jarju S."/>
            <person name="Secka A."/>
            <person name="Antonio M."/>
            <person name="Oren A."/>
            <person name="Chaudhuri R.R."/>
            <person name="La Ragione R."/>
            <person name="Hildebrand F."/>
            <person name="Pallen M.J."/>
        </authorList>
    </citation>
    <scope>NUCLEOTIDE SEQUENCE</scope>
    <source>
        <strain evidence="1">ChiGjej1B1-24693</strain>
    </source>
</reference>
<dbReference type="AlphaFoldDB" id="A0A9D1KN06"/>
<reference evidence="1" key="1">
    <citation type="submission" date="2020-10" db="EMBL/GenBank/DDBJ databases">
        <authorList>
            <person name="Gilroy R."/>
        </authorList>
    </citation>
    <scope>NUCLEOTIDE SEQUENCE</scope>
    <source>
        <strain evidence="1">ChiGjej1B1-24693</strain>
    </source>
</reference>
<comment type="caution">
    <text evidence="1">The sequence shown here is derived from an EMBL/GenBank/DDBJ whole genome shotgun (WGS) entry which is preliminary data.</text>
</comment>
<dbReference type="Proteomes" id="UP000886842">
    <property type="component" value="Unassembled WGS sequence"/>
</dbReference>
<proteinExistence type="predicted"/>
<evidence type="ECO:0000313" key="1">
    <source>
        <dbReference type="EMBL" id="HIT75287.1"/>
    </source>
</evidence>
<organism evidence="1 2">
    <name type="scientific">Candidatus Avipropionibacterium avicola</name>
    <dbReference type="NCBI Taxonomy" id="2840701"/>
    <lineage>
        <taxon>Bacteria</taxon>
        <taxon>Bacillati</taxon>
        <taxon>Actinomycetota</taxon>
        <taxon>Actinomycetes</taxon>
        <taxon>Propionibacteriales</taxon>
        <taxon>Propionibacteriaceae</taxon>
        <taxon>Propionibacteriaceae incertae sedis</taxon>
        <taxon>Candidatus Avipropionibacterium</taxon>
    </lineage>
</organism>
<gene>
    <name evidence="1" type="ORF">IAA98_06865</name>
</gene>
<name>A0A9D1KN06_9ACTN</name>
<evidence type="ECO:0000313" key="2">
    <source>
        <dbReference type="Proteomes" id="UP000886842"/>
    </source>
</evidence>
<dbReference type="EMBL" id="DVLP01000209">
    <property type="protein sequence ID" value="HIT75287.1"/>
    <property type="molecule type" value="Genomic_DNA"/>
</dbReference>
<protein>
    <submittedName>
        <fullName evidence="1">Uncharacterized protein</fullName>
    </submittedName>
</protein>
<accession>A0A9D1KN06</accession>
<sequence>MEGTVVVATHRLVPYEGIDDVRYGMTHEEVAQAAGAADGVRHDRILRRTHERRGASEYVFDDETATLQCIYVFRPGRGRAIREKLDGATYTPVTYDGIEILDTEGFATLFEREPTVEGRGNVGVLFPELGFIVGGFRNRVPDGRYVLAFPRELLESYREDWLNV</sequence>